<feature type="transmembrane region" description="Helical" evidence="10">
    <location>
        <begin position="166"/>
        <end position="190"/>
    </location>
</feature>
<gene>
    <name evidence="11" type="primary">Dvir\GJ22069</name>
    <name evidence="11" type="ORF">Dvir_GJ22069</name>
</gene>
<feature type="transmembrane region" description="Helical" evidence="10">
    <location>
        <begin position="24"/>
        <end position="43"/>
    </location>
</feature>
<comment type="subcellular location">
    <subcellularLocation>
        <location evidence="1">Membrane</location>
        <topology evidence="1">Multi-pass membrane protein</topology>
    </subcellularLocation>
</comment>
<keyword evidence="5 10" id="KW-0276">Fatty acid metabolism</keyword>
<accession>B4LJ41</accession>
<proteinExistence type="inferred from homology"/>
<keyword evidence="6 10" id="KW-1133">Transmembrane helix</keyword>
<evidence type="ECO:0000256" key="3">
    <source>
        <dbReference type="ARBA" id="ARBA00022679"/>
    </source>
</evidence>
<dbReference type="GO" id="GO:0034625">
    <property type="term" value="P:fatty acid elongation, monounsaturated fatty acid"/>
    <property type="evidence" value="ECO:0007669"/>
    <property type="project" value="TreeGrafter"/>
</dbReference>
<feature type="transmembrane region" description="Helical" evidence="10">
    <location>
        <begin position="202"/>
        <end position="223"/>
    </location>
</feature>
<organism evidence="11 12">
    <name type="scientific">Drosophila virilis</name>
    <name type="common">Fruit fly</name>
    <dbReference type="NCBI Taxonomy" id="7244"/>
    <lineage>
        <taxon>Eukaryota</taxon>
        <taxon>Metazoa</taxon>
        <taxon>Ecdysozoa</taxon>
        <taxon>Arthropoda</taxon>
        <taxon>Hexapoda</taxon>
        <taxon>Insecta</taxon>
        <taxon>Pterygota</taxon>
        <taxon>Neoptera</taxon>
        <taxon>Endopterygota</taxon>
        <taxon>Diptera</taxon>
        <taxon>Brachycera</taxon>
        <taxon>Muscomorpha</taxon>
        <taxon>Ephydroidea</taxon>
        <taxon>Drosophilidae</taxon>
        <taxon>Drosophila</taxon>
    </lineage>
</organism>
<sequence length="269" mass="31926">MDSNVFEIFFRAPADPVLAKNMPIIASHWPVTLILVGYLLFVLKIGRIFMAKRKPYNLKNIIVVYNICQVIYNSVLFILVIYLIFVNLAYDLQCMESLPHKHPSKELERWLTYSYFLNKVIDLLDTVFFVLRKSYKQITILHVYHHVLMVFGIYWVMRLYGVGGQYMMMGLFNTFVHAVMYFYYFISAMYPKLKSSLWWKKYITGIQILQFILLFLQATLVLLSNPSCQFPMFLQYLQLSQALIMIVMFGNFYYHAYVKPKQQKQQKAP</sequence>
<evidence type="ECO:0000256" key="1">
    <source>
        <dbReference type="ARBA" id="ARBA00004141"/>
    </source>
</evidence>
<dbReference type="PANTHER" id="PTHR11157:SF116">
    <property type="entry name" value="ELONGATION OF VERY LONG CHAIN FATTY ACIDS PROTEIN-RELATED"/>
    <property type="match status" value="1"/>
</dbReference>
<evidence type="ECO:0000256" key="5">
    <source>
        <dbReference type="ARBA" id="ARBA00022832"/>
    </source>
</evidence>
<dbReference type="GO" id="GO:0030148">
    <property type="term" value="P:sphingolipid biosynthetic process"/>
    <property type="evidence" value="ECO:0007669"/>
    <property type="project" value="TreeGrafter"/>
</dbReference>
<dbReference type="GO" id="GO:0034626">
    <property type="term" value="P:fatty acid elongation, polyunsaturated fatty acid"/>
    <property type="evidence" value="ECO:0007669"/>
    <property type="project" value="TreeGrafter"/>
</dbReference>
<keyword evidence="9 10" id="KW-0275">Fatty acid biosynthesis</keyword>
<evidence type="ECO:0000256" key="7">
    <source>
        <dbReference type="ARBA" id="ARBA00023098"/>
    </source>
</evidence>
<feature type="transmembrane region" description="Helical" evidence="10">
    <location>
        <begin position="63"/>
        <end position="90"/>
    </location>
</feature>
<comment type="similarity">
    <text evidence="10">Belongs to the ELO family.</text>
</comment>
<protein>
    <recommendedName>
        <fullName evidence="10">Elongation of very long chain fatty acids protein</fullName>
        <ecNumber evidence="10">2.3.1.199</ecNumber>
    </recommendedName>
    <alternativeName>
        <fullName evidence="10">Very-long-chain 3-oxoacyl-CoA synthase</fullName>
    </alternativeName>
</protein>
<evidence type="ECO:0000256" key="6">
    <source>
        <dbReference type="ARBA" id="ARBA00022989"/>
    </source>
</evidence>
<dbReference type="GO" id="GO:0042761">
    <property type="term" value="P:very long-chain fatty acid biosynthetic process"/>
    <property type="evidence" value="ECO:0007669"/>
    <property type="project" value="TreeGrafter"/>
</dbReference>
<dbReference type="eggNOG" id="KOG3071">
    <property type="taxonomic scope" value="Eukaryota"/>
</dbReference>
<dbReference type="InterPro" id="IPR002076">
    <property type="entry name" value="ELO_fam"/>
</dbReference>
<keyword evidence="3 10" id="KW-0808">Transferase</keyword>
<reference evidence="11 12" key="1">
    <citation type="journal article" date="2007" name="Nature">
        <title>Evolution of genes and genomes on the Drosophila phylogeny.</title>
        <authorList>
            <consortium name="Drosophila 12 Genomes Consortium"/>
            <person name="Clark A.G."/>
            <person name="Eisen M.B."/>
            <person name="Smith D.R."/>
            <person name="Bergman C.M."/>
            <person name="Oliver B."/>
            <person name="Markow T.A."/>
            <person name="Kaufman T.C."/>
            <person name="Kellis M."/>
            <person name="Gelbart W."/>
            <person name="Iyer V.N."/>
            <person name="Pollard D.A."/>
            <person name="Sackton T.B."/>
            <person name="Larracuente A.M."/>
            <person name="Singh N.D."/>
            <person name="Abad J.P."/>
            <person name="Abt D.N."/>
            <person name="Adryan B."/>
            <person name="Aguade M."/>
            <person name="Akashi H."/>
            <person name="Anderson W.W."/>
            <person name="Aquadro C.F."/>
            <person name="Ardell D.H."/>
            <person name="Arguello R."/>
            <person name="Artieri C.G."/>
            <person name="Barbash D.A."/>
            <person name="Barker D."/>
            <person name="Barsanti P."/>
            <person name="Batterham P."/>
            <person name="Batzoglou S."/>
            <person name="Begun D."/>
            <person name="Bhutkar A."/>
            <person name="Blanco E."/>
            <person name="Bosak S.A."/>
            <person name="Bradley R.K."/>
            <person name="Brand A.D."/>
            <person name="Brent M.R."/>
            <person name="Brooks A.N."/>
            <person name="Brown R.H."/>
            <person name="Butlin R.K."/>
            <person name="Caggese C."/>
            <person name="Calvi B.R."/>
            <person name="Bernardo de Carvalho A."/>
            <person name="Caspi A."/>
            <person name="Castrezana S."/>
            <person name="Celniker S.E."/>
            <person name="Chang J.L."/>
            <person name="Chapple C."/>
            <person name="Chatterji S."/>
            <person name="Chinwalla A."/>
            <person name="Civetta A."/>
            <person name="Clifton S.W."/>
            <person name="Comeron J.M."/>
            <person name="Costello J.C."/>
            <person name="Coyne J.A."/>
            <person name="Daub J."/>
            <person name="David R.G."/>
            <person name="Delcher A.L."/>
            <person name="Delehaunty K."/>
            <person name="Do C.B."/>
            <person name="Ebling H."/>
            <person name="Edwards K."/>
            <person name="Eickbush T."/>
            <person name="Evans J.D."/>
            <person name="Filipski A."/>
            <person name="Findeiss S."/>
            <person name="Freyhult E."/>
            <person name="Fulton L."/>
            <person name="Fulton R."/>
            <person name="Garcia A.C."/>
            <person name="Gardiner A."/>
            <person name="Garfield D.A."/>
            <person name="Garvin B.E."/>
            <person name="Gibson G."/>
            <person name="Gilbert D."/>
            <person name="Gnerre S."/>
            <person name="Godfrey J."/>
            <person name="Good R."/>
            <person name="Gotea V."/>
            <person name="Gravely B."/>
            <person name="Greenberg A.J."/>
            <person name="Griffiths-Jones S."/>
            <person name="Gross S."/>
            <person name="Guigo R."/>
            <person name="Gustafson E.A."/>
            <person name="Haerty W."/>
            <person name="Hahn M.W."/>
            <person name="Halligan D.L."/>
            <person name="Halpern A.L."/>
            <person name="Halter G.M."/>
            <person name="Han M.V."/>
            <person name="Heger A."/>
            <person name="Hillier L."/>
            <person name="Hinrichs A.S."/>
            <person name="Holmes I."/>
            <person name="Hoskins R.A."/>
            <person name="Hubisz M.J."/>
            <person name="Hultmark D."/>
            <person name="Huntley M.A."/>
            <person name="Jaffe D.B."/>
            <person name="Jagadeeshan S."/>
            <person name="Jeck W.R."/>
            <person name="Johnson J."/>
            <person name="Jones C.D."/>
            <person name="Jordan W.C."/>
            <person name="Karpen G.H."/>
            <person name="Kataoka E."/>
            <person name="Keightley P.D."/>
            <person name="Kheradpour P."/>
            <person name="Kirkness E.F."/>
            <person name="Koerich L.B."/>
            <person name="Kristiansen K."/>
            <person name="Kudrna D."/>
            <person name="Kulathinal R.J."/>
            <person name="Kumar S."/>
            <person name="Kwok R."/>
            <person name="Lander E."/>
            <person name="Langley C.H."/>
            <person name="Lapoint R."/>
            <person name="Lazzaro B.P."/>
            <person name="Lee S.J."/>
            <person name="Levesque L."/>
            <person name="Li R."/>
            <person name="Lin C.F."/>
            <person name="Lin M.F."/>
            <person name="Lindblad-Toh K."/>
            <person name="Llopart A."/>
            <person name="Long M."/>
            <person name="Low L."/>
            <person name="Lozovsky E."/>
            <person name="Lu J."/>
            <person name="Luo M."/>
            <person name="Machado C.A."/>
            <person name="Makalowski W."/>
            <person name="Marzo M."/>
            <person name="Matsuda M."/>
            <person name="Matzkin L."/>
            <person name="McAllister B."/>
            <person name="McBride C.S."/>
            <person name="McKernan B."/>
            <person name="McKernan K."/>
            <person name="Mendez-Lago M."/>
            <person name="Minx P."/>
            <person name="Mollenhauer M.U."/>
            <person name="Montooth K."/>
            <person name="Mount S.M."/>
            <person name="Mu X."/>
            <person name="Myers E."/>
            <person name="Negre B."/>
            <person name="Newfeld S."/>
            <person name="Nielsen R."/>
            <person name="Noor M.A."/>
            <person name="O'Grady P."/>
            <person name="Pachter L."/>
            <person name="Papaceit M."/>
            <person name="Parisi M.J."/>
            <person name="Parisi M."/>
            <person name="Parts L."/>
            <person name="Pedersen J.S."/>
            <person name="Pesole G."/>
            <person name="Phillippy A.M."/>
            <person name="Ponting C.P."/>
            <person name="Pop M."/>
            <person name="Porcelli D."/>
            <person name="Powell J.R."/>
            <person name="Prohaska S."/>
            <person name="Pruitt K."/>
            <person name="Puig M."/>
            <person name="Quesneville H."/>
            <person name="Ram K.R."/>
            <person name="Rand D."/>
            <person name="Rasmussen M.D."/>
            <person name="Reed L.K."/>
            <person name="Reenan R."/>
            <person name="Reily A."/>
            <person name="Remington K.A."/>
            <person name="Rieger T.T."/>
            <person name="Ritchie M.G."/>
            <person name="Robin C."/>
            <person name="Rogers Y.H."/>
            <person name="Rohde C."/>
            <person name="Rozas J."/>
            <person name="Rubenfield M.J."/>
            <person name="Ruiz A."/>
            <person name="Russo S."/>
            <person name="Salzberg S.L."/>
            <person name="Sanchez-Gracia A."/>
            <person name="Saranga D.J."/>
            <person name="Sato H."/>
            <person name="Schaeffer S.W."/>
            <person name="Schatz M.C."/>
            <person name="Schlenke T."/>
            <person name="Schwartz R."/>
            <person name="Segarra C."/>
            <person name="Singh R.S."/>
            <person name="Sirot L."/>
            <person name="Sirota M."/>
            <person name="Sisneros N.B."/>
            <person name="Smith C.D."/>
            <person name="Smith T.F."/>
            <person name="Spieth J."/>
            <person name="Stage D.E."/>
            <person name="Stark A."/>
            <person name="Stephan W."/>
            <person name="Strausberg R.L."/>
            <person name="Strempel S."/>
            <person name="Sturgill D."/>
            <person name="Sutton G."/>
            <person name="Sutton G.G."/>
            <person name="Tao W."/>
            <person name="Teichmann S."/>
            <person name="Tobari Y.N."/>
            <person name="Tomimura Y."/>
            <person name="Tsolas J.M."/>
            <person name="Valente V.L."/>
            <person name="Venter E."/>
            <person name="Venter J.C."/>
            <person name="Vicario S."/>
            <person name="Vieira F.G."/>
            <person name="Vilella A.J."/>
            <person name="Villasante A."/>
            <person name="Walenz B."/>
            <person name="Wang J."/>
            <person name="Wasserman M."/>
            <person name="Watts T."/>
            <person name="Wilson D."/>
            <person name="Wilson R.K."/>
            <person name="Wing R.A."/>
            <person name="Wolfner M.F."/>
            <person name="Wong A."/>
            <person name="Wong G.K."/>
            <person name="Wu C.I."/>
            <person name="Wu G."/>
            <person name="Yamamoto D."/>
            <person name="Yang H.P."/>
            <person name="Yang S.P."/>
            <person name="Yorke J.A."/>
            <person name="Yoshida K."/>
            <person name="Zdobnov E."/>
            <person name="Zhang P."/>
            <person name="Zhang Y."/>
            <person name="Zimin A.V."/>
            <person name="Baldwin J."/>
            <person name="Abdouelleil A."/>
            <person name="Abdulkadir J."/>
            <person name="Abebe A."/>
            <person name="Abera B."/>
            <person name="Abreu J."/>
            <person name="Acer S.C."/>
            <person name="Aftuck L."/>
            <person name="Alexander A."/>
            <person name="An P."/>
            <person name="Anderson E."/>
            <person name="Anderson S."/>
            <person name="Arachi H."/>
            <person name="Azer M."/>
            <person name="Bachantsang P."/>
            <person name="Barry A."/>
            <person name="Bayul T."/>
            <person name="Berlin A."/>
            <person name="Bessette D."/>
            <person name="Bloom T."/>
            <person name="Blye J."/>
            <person name="Boguslavskiy L."/>
            <person name="Bonnet C."/>
            <person name="Boukhgalter B."/>
            <person name="Bourzgui I."/>
            <person name="Brown A."/>
            <person name="Cahill P."/>
            <person name="Channer S."/>
            <person name="Cheshatsang Y."/>
            <person name="Chuda L."/>
            <person name="Citroen M."/>
            <person name="Collymore A."/>
            <person name="Cooke P."/>
            <person name="Costello M."/>
            <person name="D'Aco K."/>
            <person name="Daza R."/>
            <person name="De Haan G."/>
            <person name="DeGray S."/>
            <person name="DeMaso C."/>
            <person name="Dhargay N."/>
            <person name="Dooley K."/>
            <person name="Dooley E."/>
            <person name="Doricent M."/>
            <person name="Dorje P."/>
            <person name="Dorjee K."/>
            <person name="Dupes A."/>
            <person name="Elong R."/>
            <person name="Falk J."/>
            <person name="Farina A."/>
            <person name="Faro S."/>
            <person name="Ferguson D."/>
            <person name="Fisher S."/>
            <person name="Foley C.D."/>
            <person name="Franke A."/>
            <person name="Friedrich D."/>
            <person name="Gadbois L."/>
            <person name="Gearin G."/>
            <person name="Gearin C.R."/>
            <person name="Giannoukos G."/>
            <person name="Goode T."/>
            <person name="Graham J."/>
            <person name="Grandbois E."/>
            <person name="Grewal S."/>
            <person name="Gyaltsen K."/>
            <person name="Hafez N."/>
            <person name="Hagos B."/>
            <person name="Hall J."/>
            <person name="Henson C."/>
            <person name="Hollinger A."/>
            <person name="Honan T."/>
            <person name="Huard M.D."/>
            <person name="Hughes L."/>
            <person name="Hurhula B."/>
            <person name="Husby M.E."/>
            <person name="Kamat A."/>
            <person name="Kanga B."/>
            <person name="Kashin S."/>
            <person name="Khazanovich D."/>
            <person name="Kisner P."/>
            <person name="Lance K."/>
            <person name="Lara M."/>
            <person name="Lee W."/>
            <person name="Lennon N."/>
            <person name="Letendre F."/>
            <person name="LeVine R."/>
            <person name="Lipovsky A."/>
            <person name="Liu X."/>
            <person name="Liu J."/>
            <person name="Liu S."/>
            <person name="Lokyitsang T."/>
            <person name="Lokyitsang Y."/>
            <person name="Lubonja R."/>
            <person name="Lui A."/>
            <person name="MacDonald P."/>
            <person name="Magnisalis V."/>
            <person name="Maru K."/>
            <person name="Matthews C."/>
            <person name="McCusker W."/>
            <person name="McDonough S."/>
            <person name="Mehta T."/>
            <person name="Meldrim J."/>
            <person name="Meneus L."/>
            <person name="Mihai O."/>
            <person name="Mihalev A."/>
            <person name="Mihova T."/>
            <person name="Mittelman R."/>
            <person name="Mlenga V."/>
            <person name="Montmayeur A."/>
            <person name="Mulrain L."/>
            <person name="Navidi A."/>
            <person name="Naylor J."/>
            <person name="Negash T."/>
            <person name="Nguyen T."/>
            <person name="Nguyen N."/>
            <person name="Nicol R."/>
            <person name="Norbu C."/>
            <person name="Norbu N."/>
            <person name="Novod N."/>
            <person name="O'Neill B."/>
            <person name="Osman S."/>
            <person name="Markiewicz E."/>
            <person name="Oyono O.L."/>
            <person name="Patti C."/>
            <person name="Phunkhang P."/>
            <person name="Pierre F."/>
            <person name="Priest M."/>
            <person name="Raghuraman S."/>
            <person name="Rege F."/>
            <person name="Reyes R."/>
            <person name="Rise C."/>
            <person name="Rogov P."/>
            <person name="Ross K."/>
            <person name="Ryan E."/>
            <person name="Settipalli S."/>
            <person name="Shea T."/>
            <person name="Sherpa N."/>
            <person name="Shi L."/>
            <person name="Shih D."/>
            <person name="Sparrow T."/>
            <person name="Spaulding J."/>
            <person name="Stalker J."/>
            <person name="Stange-Thomann N."/>
            <person name="Stavropoulos S."/>
            <person name="Stone C."/>
            <person name="Strader C."/>
            <person name="Tesfaye S."/>
            <person name="Thomson T."/>
            <person name="Thoulutsang Y."/>
            <person name="Thoulutsang D."/>
            <person name="Topham K."/>
            <person name="Topping I."/>
            <person name="Tsamla T."/>
            <person name="Vassiliev H."/>
            <person name="Vo A."/>
            <person name="Wangchuk T."/>
            <person name="Wangdi T."/>
            <person name="Weiand M."/>
            <person name="Wilkinson J."/>
            <person name="Wilson A."/>
            <person name="Yadav S."/>
            <person name="Young G."/>
            <person name="Yu Q."/>
            <person name="Zembek L."/>
            <person name="Zhong D."/>
            <person name="Zimmer A."/>
            <person name="Zwirko Z."/>
            <person name="Jaffe D.B."/>
            <person name="Alvarez P."/>
            <person name="Brockman W."/>
            <person name="Butler J."/>
            <person name="Chin C."/>
            <person name="Gnerre S."/>
            <person name="Grabherr M."/>
            <person name="Kleber M."/>
            <person name="Mauceli E."/>
            <person name="MacCallum I."/>
        </authorList>
    </citation>
    <scope>NUCLEOTIDE SEQUENCE [LARGE SCALE GENOMIC DNA]</scope>
    <source>
        <strain evidence="12">Tucson 15010-1051.87</strain>
    </source>
</reference>
<keyword evidence="7 10" id="KW-0443">Lipid metabolism</keyword>
<feature type="transmembrane region" description="Helical" evidence="10">
    <location>
        <begin position="110"/>
        <end position="131"/>
    </location>
</feature>
<dbReference type="OrthoDB" id="434092at2759"/>
<evidence type="ECO:0000256" key="4">
    <source>
        <dbReference type="ARBA" id="ARBA00022692"/>
    </source>
</evidence>
<evidence type="ECO:0000256" key="2">
    <source>
        <dbReference type="ARBA" id="ARBA00022516"/>
    </source>
</evidence>
<evidence type="ECO:0000256" key="9">
    <source>
        <dbReference type="ARBA" id="ARBA00023160"/>
    </source>
</evidence>
<evidence type="ECO:0000313" key="12">
    <source>
        <dbReference type="Proteomes" id="UP000008792"/>
    </source>
</evidence>
<feature type="transmembrane region" description="Helical" evidence="10">
    <location>
        <begin position="235"/>
        <end position="254"/>
    </location>
</feature>
<dbReference type="GO" id="GO:0005789">
    <property type="term" value="C:endoplasmic reticulum membrane"/>
    <property type="evidence" value="ECO:0007669"/>
    <property type="project" value="TreeGrafter"/>
</dbReference>
<keyword evidence="12" id="KW-1185">Reference proteome</keyword>
<dbReference type="EMBL" id="CH940648">
    <property type="protein sequence ID" value="EDW61477.2"/>
    <property type="molecule type" value="Genomic_DNA"/>
</dbReference>
<dbReference type="FunCoup" id="B4LJ41">
    <property type="interactions" value="65"/>
</dbReference>
<evidence type="ECO:0000313" key="11">
    <source>
        <dbReference type="EMBL" id="EDW61477.2"/>
    </source>
</evidence>
<keyword evidence="2 10" id="KW-0444">Lipid biosynthesis</keyword>
<evidence type="ECO:0000256" key="8">
    <source>
        <dbReference type="ARBA" id="ARBA00023136"/>
    </source>
</evidence>
<dbReference type="Pfam" id="PF01151">
    <property type="entry name" value="ELO"/>
    <property type="match status" value="1"/>
</dbReference>
<comment type="catalytic activity">
    <reaction evidence="10">
        <text>a very-long-chain acyl-CoA + malonyl-CoA + H(+) = a very-long-chain 3-oxoacyl-CoA + CO2 + CoA</text>
        <dbReference type="Rhea" id="RHEA:32727"/>
        <dbReference type="ChEBI" id="CHEBI:15378"/>
        <dbReference type="ChEBI" id="CHEBI:16526"/>
        <dbReference type="ChEBI" id="CHEBI:57287"/>
        <dbReference type="ChEBI" id="CHEBI:57384"/>
        <dbReference type="ChEBI" id="CHEBI:90725"/>
        <dbReference type="ChEBI" id="CHEBI:90736"/>
        <dbReference type="EC" id="2.3.1.199"/>
    </reaction>
</comment>
<keyword evidence="8 10" id="KW-0472">Membrane</keyword>
<dbReference type="GO" id="GO:0009922">
    <property type="term" value="F:fatty acid elongase activity"/>
    <property type="evidence" value="ECO:0007669"/>
    <property type="project" value="UniProtKB-EC"/>
</dbReference>
<evidence type="ECO:0000256" key="10">
    <source>
        <dbReference type="RuleBase" id="RU361115"/>
    </source>
</evidence>
<dbReference type="HOGENOM" id="CLU_048483_0_2_1"/>
<dbReference type="InParanoid" id="B4LJ41"/>
<dbReference type="GO" id="GO:0019367">
    <property type="term" value="P:fatty acid elongation, saturated fatty acid"/>
    <property type="evidence" value="ECO:0007669"/>
    <property type="project" value="TreeGrafter"/>
</dbReference>
<feature type="transmembrane region" description="Helical" evidence="10">
    <location>
        <begin position="143"/>
        <end position="160"/>
    </location>
</feature>
<dbReference type="Proteomes" id="UP000008792">
    <property type="component" value="Unassembled WGS sequence"/>
</dbReference>
<name>B4LJ41_DROVI</name>
<keyword evidence="4 10" id="KW-0812">Transmembrane</keyword>
<dbReference type="EC" id="2.3.1.199" evidence="10"/>
<dbReference type="PANTHER" id="PTHR11157">
    <property type="entry name" value="FATTY ACID ACYL TRANSFERASE-RELATED"/>
    <property type="match status" value="1"/>
</dbReference>
<dbReference type="AlphaFoldDB" id="B4LJ41"/>